<name>A0ABQ7ZVY6_BRANA</name>
<proteinExistence type="predicted"/>
<sequence>MYCRVFYNASEGSTSAAENNVLNNSELLFLAFLSYMSVGAVRVLTVNHGFVYEPYALHEKMSWWQRCLYVTYGSLRSLYSTQELAGVSAAILNFLQRI</sequence>
<comment type="caution">
    <text evidence="1">The sequence shown here is derived from an EMBL/GenBank/DDBJ whole genome shotgun (WGS) entry which is preliminary data.</text>
</comment>
<keyword evidence="2" id="KW-1185">Reference proteome</keyword>
<evidence type="ECO:0000313" key="2">
    <source>
        <dbReference type="Proteomes" id="UP000824890"/>
    </source>
</evidence>
<gene>
    <name evidence="1" type="ORF">HID58_060522</name>
</gene>
<accession>A0ABQ7ZVY6</accession>
<organism evidence="1 2">
    <name type="scientific">Brassica napus</name>
    <name type="common">Rape</name>
    <dbReference type="NCBI Taxonomy" id="3708"/>
    <lineage>
        <taxon>Eukaryota</taxon>
        <taxon>Viridiplantae</taxon>
        <taxon>Streptophyta</taxon>
        <taxon>Embryophyta</taxon>
        <taxon>Tracheophyta</taxon>
        <taxon>Spermatophyta</taxon>
        <taxon>Magnoliopsida</taxon>
        <taxon>eudicotyledons</taxon>
        <taxon>Gunneridae</taxon>
        <taxon>Pentapetalae</taxon>
        <taxon>rosids</taxon>
        <taxon>malvids</taxon>
        <taxon>Brassicales</taxon>
        <taxon>Brassicaceae</taxon>
        <taxon>Brassiceae</taxon>
        <taxon>Brassica</taxon>
    </lineage>
</organism>
<protein>
    <submittedName>
        <fullName evidence="1">Uncharacterized protein</fullName>
    </submittedName>
</protein>
<dbReference type="EMBL" id="JAGKQM010000014">
    <property type="protein sequence ID" value="KAH0884426.1"/>
    <property type="molecule type" value="Genomic_DNA"/>
</dbReference>
<evidence type="ECO:0000313" key="1">
    <source>
        <dbReference type="EMBL" id="KAH0884426.1"/>
    </source>
</evidence>
<dbReference type="Proteomes" id="UP000824890">
    <property type="component" value="Unassembled WGS sequence"/>
</dbReference>
<reference evidence="1 2" key="1">
    <citation type="submission" date="2021-05" db="EMBL/GenBank/DDBJ databases">
        <title>Genome Assembly of Synthetic Allotetraploid Brassica napus Reveals Homoeologous Exchanges between Subgenomes.</title>
        <authorList>
            <person name="Davis J.T."/>
        </authorList>
    </citation>
    <scope>NUCLEOTIDE SEQUENCE [LARGE SCALE GENOMIC DNA]</scope>
    <source>
        <strain evidence="2">cv. Da-Ae</strain>
        <tissue evidence="1">Seedling</tissue>
    </source>
</reference>